<reference evidence="4" key="1">
    <citation type="submission" date="2019-03" db="EMBL/GenBank/DDBJ databases">
        <title>Aquabacterium pictum sp.nov., the first bacteriochlorophyll a-containing freshwater bacterium in the genus Aquabacterium of the class Betaproteobacteria.</title>
        <authorList>
            <person name="Hirose S."/>
            <person name="Tank M."/>
            <person name="Hara E."/>
            <person name="Tamaki H."/>
            <person name="Takaichi S."/>
            <person name="Haruta S."/>
            <person name="Hanada S."/>
        </authorList>
    </citation>
    <scope>NUCLEOTIDE SEQUENCE [LARGE SCALE GENOMIC DNA]</scope>
    <source>
        <strain evidence="4">W35</strain>
    </source>
</reference>
<dbReference type="AlphaFoldDB" id="A0A480AXQ0"/>
<sequence>MKTLFALAAIAAAVAPAHALTTGDLAFTAFNADEDGWSLVTFVDIAAGTQVFFSDGTASSATTIGTTESSFSWNTGANVIAAGTVVRFSAIDADGRAASAGSLAVVNSGNLGLSATAETIYAFLGSSATSVTTMLTAVSTESNTNALTTVGLTAGVNAIKLTSSTDFAGYTGTRAGEATFAAYAPLVNAPGNWAINVGGNGTSVLPDTTAFSVTAVPEPETYALMLAGLAAVGMLARRRQA</sequence>
<feature type="domain" description="Ice-binding protein C-terminal" evidence="2">
    <location>
        <begin position="215"/>
        <end position="239"/>
    </location>
</feature>
<evidence type="ECO:0000256" key="1">
    <source>
        <dbReference type="SAM" id="SignalP"/>
    </source>
</evidence>
<evidence type="ECO:0000313" key="4">
    <source>
        <dbReference type="Proteomes" id="UP000301751"/>
    </source>
</evidence>
<evidence type="ECO:0000313" key="3">
    <source>
        <dbReference type="EMBL" id="GCL65730.1"/>
    </source>
</evidence>
<comment type="caution">
    <text evidence="3">The sequence shown here is derived from an EMBL/GenBank/DDBJ whole genome shotgun (WGS) entry which is preliminary data.</text>
</comment>
<dbReference type="Proteomes" id="UP000301751">
    <property type="component" value="Unassembled WGS sequence"/>
</dbReference>
<accession>A0A480AXQ0</accession>
<feature type="signal peptide" evidence="1">
    <location>
        <begin position="1"/>
        <end position="19"/>
    </location>
</feature>
<dbReference type="EMBL" id="BJCL01000019">
    <property type="protein sequence ID" value="GCL65730.1"/>
    <property type="molecule type" value="Genomic_DNA"/>
</dbReference>
<gene>
    <name evidence="3" type="ORF">AQPW35_48110</name>
</gene>
<dbReference type="RefSeq" id="WP_228027284.1">
    <property type="nucleotide sequence ID" value="NZ_BJCL01000019.1"/>
</dbReference>
<feature type="chain" id="PRO_5019857497" description="Ice-binding protein C-terminal domain-containing protein" evidence="1">
    <location>
        <begin position="20"/>
        <end position="241"/>
    </location>
</feature>
<proteinExistence type="predicted"/>
<dbReference type="Pfam" id="PF07589">
    <property type="entry name" value="PEP-CTERM"/>
    <property type="match status" value="1"/>
</dbReference>
<dbReference type="InterPro" id="IPR013424">
    <property type="entry name" value="Ice-binding_C"/>
</dbReference>
<organism evidence="3 4">
    <name type="scientific">Pseudaquabacterium pictum</name>
    <dbReference type="NCBI Taxonomy" id="2315236"/>
    <lineage>
        <taxon>Bacteria</taxon>
        <taxon>Pseudomonadati</taxon>
        <taxon>Pseudomonadota</taxon>
        <taxon>Betaproteobacteria</taxon>
        <taxon>Burkholderiales</taxon>
        <taxon>Sphaerotilaceae</taxon>
        <taxon>Pseudaquabacterium</taxon>
    </lineage>
</organism>
<name>A0A480AXQ0_9BURK</name>
<evidence type="ECO:0000259" key="2">
    <source>
        <dbReference type="Pfam" id="PF07589"/>
    </source>
</evidence>
<protein>
    <recommendedName>
        <fullName evidence="2">Ice-binding protein C-terminal domain-containing protein</fullName>
    </recommendedName>
</protein>
<keyword evidence="4" id="KW-1185">Reference proteome</keyword>
<keyword evidence="1" id="KW-0732">Signal</keyword>
<dbReference type="NCBIfam" id="TIGR02595">
    <property type="entry name" value="PEP_CTERM"/>
    <property type="match status" value="1"/>
</dbReference>